<evidence type="ECO:0000256" key="1">
    <source>
        <dbReference type="ARBA" id="ARBA00005254"/>
    </source>
</evidence>
<evidence type="ECO:0000313" key="3">
    <source>
        <dbReference type="Proteomes" id="UP001465153"/>
    </source>
</evidence>
<name>A0ABQ0A3S7_9GAMM</name>
<dbReference type="InterPro" id="IPR029045">
    <property type="entry name" value="ClpP/crotonase-like_dom_sf"/>
</dbReference>
<evidence type="ECO:0000313" key="2">
    <source>
        <dbReference type="EMBL" id="GAA6166306.1"/>
    </source>
</evidence>
<reference evidence="2 3" key="1">
    <citation type="submission" date="2024-04" db="EMBL/GenBank/DDBJ databases">
        <title>Draft genome sequence of Sessilibacter corallicola NBRC 116591.</title>
        <authorList>
            <person name="Miyakawa T."/>
            <person name="Kusuya Y."/>
            <person name="Miura T."/>
        </authorList>
    </citation>
    <scope>NUCLEOTIDE SEQUENCE [LARGE SCALE GENOMIC DNA]</scope>
    <source>
        <strain evidence="2 3">KU-00831-HH</strain>
    </source>
</reference>
<dbReference type="Proteomes" id="UP001465153">
    <property type="component" value="Unassembled WGS sequence"/>
</dbReference>
<sequence length="258" mass="27990">MMNFNTLTFEQIDRVGVLTINRPKAMNALNAEVMSELTAFCEQVVDLNVGCIVLTGAGEKAFVAGADIKEMAARLPEDGLQVAQEGQEVFRKIEQLPIPVIVAANGYILGGGLEMALACDYIVMSNTAKFGAPEVALGILPGFGGSQRLLRCVGKSVTSLICLTGDIFTAQQALQWGVAAELVEPDQLMEHCLKQAAVIASRSPNSLRLVKRAIYEGDDLPQREAEDLEARLFAQAFASEHRTEGLNAFIEKRDPKFF</sequence>
<keyword evidence="3" id="KW-1185">Reference proteome</keyword>
<dbReference type="RefSeq" id="WP_233086647.1">
    <property type="nucleotide sequence ID" value="NZ_BAABWN010000001.1"/>
</dbReference>
<dbReference type="Pfam" id="PF00378">
    <property type="entry name" value="ECH_1"/>
    <property type="match status" value="1"/>
</dbReference>
<comment type="similarity">
    <text evidence="1">Belongs to the enoyl-CoA hydratase/isomerase family.</text>
</comment>
<comment type="caution">
    <text evidence="2">The sequence shown here is derived from an EMBL/GenBank/DDBJ whole genome shotgun (WGS) entry which is preliminary data.</text>
</comment>
<dbReference type="CDD" id="cd06558">
    <property type="entry name" value="crotonase-like"/>
    <property type="match status" value="1"/>
</dbReference>
<organism evidence="2 3">
    <name type="scientific">Sessilibacter corallicola</name>
    <dbReference type="NCBI Taxonomy" id="2904075"/>
    <lineage>
        <taxon>Bacteria</taxon>
        <taxon>Pseudomonadati</taxon>
        <taxon>Pseudomonadota</taxon>
        <taxon>Gammaproteobacteria</taxon>
        <taxon>Cellvibrionales</taxon>
        <taxon>Cellvibrionaceae</taxon>
        <taxon>Sessilibacter</taxon>
    </lineage>
</organism>
<dbReference type="EMBL" id="BAABWN010000001">
    <property type="protein sequence ID" value="GAA6166306.1"/>
    <property type="molecule type" value="Genomic_DNA"/>
</dbReference>
<dbReference type="InterPro" id="IPR001753">
    <property type="entry name" value="Enoyl-CoA_hydra/iso"/>
</dbReference>
<dbReference type="PANTHER" id="PTHR11941:SF54">
    <property type="entry name" value="ENOYL-COA HYDRATASE, MITOCHONDRIAL"/>
    <property type="match status" value="1"/>
</dbReference>
<gene>
    <name evidence="2" type="ORF">NBRC116591_01160</name>
</gene>
<protein>
    <submittedName>
        <fullName evidence="2">Enoyl-CoA hydratase-related protein</fullName>
    </submittedName>
</protein>
<proteinExistence type="inferred from homology"/>
<dbReference type="PANTHER" id="PTHR11941">
    <property type="entry name" value="ENOYL-COA HYDRATASE-RELATED"/>
    <property type="match status" value="1"/>
</dbReference>
<dbReference type="Gene3D" id="3.90.226.10">
    <property type="entry name" value="2-enoyl-CoA Hydratase, Chain A, domain 1"/>
    <property type="match status" value="1"/>
</dbReference>
<accession>A0ABQ0A3S7</accession>
<dbReference type="SUPFAM" id="SSF52096">
    <property type="entry name" value="ClpP/crotonase"/>
    <property type="match status" value="1"/>
</dbReference>